<dbReference type="InterPro" id="IPR050302">
    <property type="entry name" value="Rab_GAP_TBC_domain"/>
</dbReference>
<reference evidence="3 4" key="1">
    <citation type="submission" date="2016-07" db="EMBL/GenBank/DDBJ databases">
        <title>Pervasive Adenine N6-methylation of Active Genes in Fungi.</title>
        <authorList>
            <consortium name="DOE Joint Genome Institute"/>
            <person name="Mondo S.J."/>
            <person name="Dannebaum R.O."/>
            <person name="Kuo R.C."/>
            <person name="Labutti K."/>
            <person name="Haridas S."/>
            <person name="Kuo A."/>
            <person name="Salamov A."/>
            <person name="Ahrendt S.R."/>
            <person name="Lipzen A."/>
            <person name="Sullivan W."/>
            <person name="Andreopoulos W.B."/>
            <person name="Clum A."/>
            <person name="Lindquist E."/>
            <person name="Daum C."/>
            <person name="Ramamoorthy G.K."/>
            <person name="Gryganskyi A."/>
            <person name="Culley D."/>
            <person name="Magnuson J.K."/>
            <person name="James T.Y."/>
            <person name="O'Malley M.A."/>
            <person name="Stajich J.E."/>
            <person name="Spatafora J.W."/>
            <person name="Visel A."/>
            <person name="Grigoriev I.V."/>
        </authorList>
    </citation>
    <scope>NUCLEOTIDE SEQUENCE [LARGE SCALE GENOMIC DNA]</scope>
    <source>
        <strain evidence="3 4">NRRL 2496</strain>
    </source>
</reference>
<dbReference type="STRING" id="13706.A0A1X2HTV0"/>
<dbReference type="SMART" id="SM00164">
    <property type="entry name" value="TBC"/>
    <property type="match status" value="1"/>
</dbReference>
<proteinExistence type="predicted"/>
<dbReference type="PROSITE" id="PS50086">
    <property type="entry name" value="TBC_RABGAP"/>
    <property type="match status" value="1"/>
</dbReference>
<dbReference type="InterPro" id="IPR000195">
    <property type="entry name" value="Rab-GAP-TBC_dom"/>
</dbReference>
<evidence type="ECO:0000256" key="1">
    <source>
        <dbReference type="SAM" id="MobiDB-lite"/>
    </source>
</evidence>
<dbReference type="OrthoDB" id="17687at2759"/>
<comment type="caution">
    <text evidence="3">The sequence shown here is derived from an EMBL/GenBank/DDBJ whole genome shotgun (WGS) entry which is preliminary data.</text>
</comment>
<dbReference type="PANTHER" id="PTHR47219">
    <property type="entry name" value="RAB GTPASE-ACTIVATING PROTEIN 1-LIKE"/>
    <property type="match status" value="1"/>
</dbReference>
<accession>A0A1X2HTV0</accession>
<dbReference type="AlphaFoldDB" id="A0A1X2HTV0"/>
<dbReference type="Gene3D" id="1.10.8.270">
    <property type="entry name" value="putative rabgap domain of human tbc1 domain family member 14 like domains"/>
    <property type="match status" value="1"/>
</dbReference>
<keyword evidence="4" id="KW-1185">Reference proteome</keyword>
<evidence type="ECO:0000313" key="3">
    <source>
        <dbReference type="EMBL" id="ORZ02924.1"/>
    </source>
</evidence>
<feature type="region of interest" description="Disordered" evidence="1">
    <location>
        <begin position="687"/>
        <end position="743"/>
    </location>
</feature>
<dbReference type="InterPro" id="IPR035969">
    <property type="entry name" value="Rab-GAP_TBC_sf"/>
</dbReference>
<dbReference type="Pfam" id="PF00566">
    <property type="entry name" value="RabGAP-TBC"/>
    <property type="match status" value="1"/>
</dbReference>
<feature type="domain" description="Rab-GAP TBC" evidence="2">
    <location>
        <begin position="112"/>
        <end position="300"/>
    </location>
</feature>
<dbReference type="EMBL" id="MCGN01000001">
    <property type="protein sequence ID" value="ORZ02924.1"/>
    <property type="molecule type" value="Genomic_DNA"/>
</dbReference>
<dbReference type="Gene3D" id="1.10.472.80">
    <property type="entry name" value="Ypt/Rab-GAP domain of gyp1p, domain 3"/>
    <property type="match status" value="1"/>
</dbReference>
<protein>
    <submittedName>
        <fullName evidence="3">Rab-GTPase-TBC domain-domain-containing protein</fullName>
    </submittedName>
</protein>
<gene>
    <name evidence="3" type="ORF">BCR43DRAFT_482400</name>
</gene>
<name>A0A1X2HTV0_SYNRA</name>
<organism evidence="3 4">
    <name type="scientific">Syncephalastrum racemosum</name>
    <name type="common">Filamentous fungus</name>
    <dbReference type="NCBI Taxonomy" id="13706"/>
    <lineage>
        <taxon>Eukaryota</taxon>
        <taxon>Fungi</taxon>
        <taxon>Fungi incertae sedis</taxon>
        <taxon>Mucoromycota</taxon>
        <taxon>Mucoromycotina</taxon>
        <taxon>Mucoromycetes</taxon>
        <taxon>Mucorales</taxon>
        <taxon>Syncephalastraceae</taxon>
        <taxon>Syncephalastrum</taxon>
    </lineage>
</organism>
<dbReference type="InParanoid" id="A0A1X2HTV0"/>
<dbReference type="GO" id="GO:0005096">
    <property type="term" value="F:GTPase activator activity"/>
    <property type="evidence" value="ECO:0007669"/>
    <property type="project" value="TreeGrafter"/>
</dbReference>
<dbReference type="Gene3D" id="1.10.238.10">
    <property type="entry name" value="EF-hand"/>
    <property type="match status" value="1"/>
</dbReference>
<sequence length="756" mass="85558">MEHIFDLHADKVSAERFSELLGQHLRAQAPTMKLLKPFLATCESERLLQPEENLIDVHDPAGGLGLIFGYPGDAKKSKDRSKMKLWRQYFVENGRNLTMVRMSTFGKLVRIGLPNALRGEIWETCSGSIYLRLTNPFVYEELLKNNEGQTSLATEEIEKDLNRSLPEYAAYQTPDGIDRLRRVLTAYAFKNPELGYCQAMNIVTSALLIYMTEEQAFWTLNVLVDRMCPGYYSTSMYGALLDQIIFEQLVEKTMPILWNHFKKTDVQLSVASLPWFLSLYVNSMPLTFAFRVLDCLFMEGPRILFQIGLAILKLNGDDLLNAKEDGTFLDILKRFFTSLDTPYEEGDDKDRKHTKFNELMLTAYREFAIVTDELVTEMRRQNQLKVVAGIESYTKRSALRRLKDTAGFNKDEIATIYDKFFGALYYSRQDSGKSEEARMDHQTFLDMLATLTPWAKKLKQHDDSPDAGYARSLGQNFVTRLYDRFRENESYVSFQSTVTHLSEIMHGDLMSQIELFFHMYTDETLTSTHVVGMIKDIYWLMTHLGPETVAWEAVCTLACNCVEQSDILRGSQPDEAVMAQTLTDLKEALGSPQKRLGRVEAYLQPTSASADALVELSDDENDIHDKVAIGLPSYRMAILSNEALEMFFDHGFRDSFKLVELASERQKSLGRELFENLFAEGKELAHTAHQSLSPKHHTQTPSPVPSPSVSSATVHDATPSALSGSGPGTPEAASAKNKEMSEDVDTLMTELGHLDA</sequence>
<evidence type="ECO:0000313" key="4">
    <source>
        <dbReference type="Proteomes" id="UP000242180"/>
    </source>
</evidence>
<evidence type="ECO:0000259" key="2">
    <source>
        <dbReference type="PROSITE" id="PS50086"/>
    </source>
</evidence>
<dbReference type="FunCoup" id="A0A1X2HTV0">
    <property type="interactions" value="191"/>
</dbReference>
<dbReference type="Proteomes" id="UP000242180">
    <property type="component" value="Unassembled WGS sequence"/>
</dbReference>
<dbReference type="SUPFAM" id="SSF47473">
    <property type="entry name" value="EF-hand"/>
    <property type="match status" value="1"/>
</dbReference>
<dbReference type="FunFam" id="1.10.8.270:FF:000002">
    <property type="entry name" value="TBC1 domain family member 9B"/>
    <property type="match status" value="1"/>
</dbReference>
<dbReference type="OMA" id="ICEDYIP"/>
<dbReference type="Gene3D" id="1.10.10.750">
    <property type="entry name" value="Ypt/Rab-GAP domain of gyp1p, domain 1"/>
    <property type="match status" value="1"/>
</dbReference>
<dbReference type="PANTHER" id="PTHR47219:SF20">
    <property type="entry name" value="TBC1 DOMAIN FAMILY MEMBER 2B"/>
    <property type="match status" value="1"/>
</dbReference>
<dbReference type="InterPro" id="IPR011992">
    <property type="entry name" value="EF-hand-dom_pair"/>
</dbReference>
<dbReference type="SUPFAM" id="SSF47923">
    <property type="entry name" value="Ypt/Rab-GAP domain of gyp1p"/>
    <property type="match status" value="2"/>
</dbReference>
<dbReference type="GO" id="GO:0031267">
    <property type="term" value="F:small GTPase binding"/>
    <property type="evidence" value="ECO:0007669"/>
    <property type="project" value="TreeGrafter"/>
</dbReference>